<evidence type="ECO:0000313" key="3">
    <source>
        <dbReference type="Proteomes" id="UP000251241"/>
    </source>
</evidence>
<reference evidence="2 4" key="2">
    <citation type="submission" date="2019-10" db="EMBL/GenBank/DDBJ databases">
        <authorList>
            <person name="Karimi E."/>
        </authorList>
    </citation>
    <scope>NUCLEOTIDE SEQUENCE [LARGE SCALE GENOMIC DNA]</scope>
    <source>
        <strain evidence="2">Sphingobacterium sp. 8BC</strain>
    </source>
</reference>
<reference evidence="1 3" key="1">
    <citation type="submission" date="2018-06" db="EMBL/GenBank/DDBJ databases">
        <authorList>
            <consortium name="Pathogen Informatics"/>
            <person name="Doyle S."/>
        </authorList>
    </citation>
    <scope>NUCLEOTIDE SEQUENCE [LARGE SCALE GENOMIC DNA]</scope>
    <source>
        <strain evidence="1 3">NCTC11343</strain>
    </source>
</reference>
<organism evidence="1 3">
    <name type="scientific">Sphingobacterium multivorum</name>
    <dbReference type="NCBI Taxonomy" id="28454"/>
    <lineage>
        <taxon>Bacteria</taxon>
        <taxon>Pseudomonadati</taxon>
        <taxon>Bacteroidota</taxon>
        <taxon>Sphingobacteriia</taxon>
        <taxon>Sphingobacteriales</taxon>
        <taxon>Sphingobacteriaceae</taxon>
        <taxon>Sphingobacterium</taxon>
    </lineage>
</organism>
<protein>
    <submittedName>
        <fullName evidence="1">Uncharacterized protein</fullName>
    </submittedName>
</protein>
<sequence>MYLLQKLTVSLQFSHFETLISDYYPYIETIVISRSNDCLRYFG</sequence>
<accession>A0A2X2LMJ5</accession>
<dbReference type="Proteomes" id="UP000432350">
    <property type="component" value="Unassembled WGS sequence"/>
</dbReference>
<dbReference type="Proteomes" id="UP000251241">
    <property type="component" value="Unassembled WGS sequence"/>
</dbReference>
<proteinExistence type="predicted"/>
<gene>
    <name evidence="1" type="ORF">NCTC11343_05240</name>
    <name evidence="2" type="ORF">SPHINGO8BC_80125</name>
</gene>
<dbReference type="EMBL" id="UAUU01000011">
    <property type="protein sequence ID" value="SPZ94349.1"/>
    <property type="molecule type" value="Genomic_DNA"/>
</dbReference>
<dbReference type="EMBL" id="CABWMV010000027">
    <property type="protein sequence ID" value="VXD07236.1"/>
    <property type="molecule type" value="Genomic_DNA"/>
</dbReference>
<name>A0A2X2LMJ5_SPHMU</name>
<evidence type="ECO:0000313" key="2">
    <source>
        <dbReference type="EMBL" id="VXD07236.1"/>
    </source>
</evidence>
<accession>A0A654DX96</accession>
<dbReference type="AlphaFoldDB" id="A0A2X2LMJ5"/>
<evidence type="ECO:0000313" key="1">
    <source>
        <dbReference type="EMBL" id="SPZ94349.1"/>
    </source>
</evidence>
<evidence type="ECO:0000313" key="4">
    <source>
        <dbReference type="Proteomes" id="UP000432350"/>
    </source>
</evidence>